<keyword evidence="4 8" id="KW-0460">Magnesium</keyword>
<feature type="binding site" evidence="8">
    <location>
        <begin position="49"/>
        <end position="51"/>
    </location>
    <ligand>
        <name>S-adenosyl-L-methionine</name>
        <dbReference type="ChEBI" id="CHEBI:59789"/>
    </ligand>
</feature>
<feature type="binding site" evidence="8">
    <location>
        <position position="50"/>
    </location>
    <ligand>
        <name>[4Fe-4S] cluster</name>
        <dbReference type="ChEBI" id="CHEBI:49883"/>
        <note>4Fe-4S-S-AdoMet</note>
    </ligand>
</feature>
<dbReference type="InterPro" id="IPR027621">
    <property type="entry name" value="rSAM_QueE_gams"/>
</dbReference>
<keyword evidence="2 8" id="KW-0949">S-adenosyl-L-methionine</keyword>
<evidence type="ECO:0000256" key="6">
    <source>
        <dbReference type="ARBA" id="ARBA00023014"/>
    </source>
</evidence>
<evidence type="ECO:0000256" key="2">
    <source>
        <dbReference type="ARBA" id="ARBA00022691"/>
    </source>
</evidence>
<dbReference type="InterPro" id="IPR058240">
    <property type="entry name" value="rSAM_sf"/>
</dbReference>
<dbReference type="PANTHER" id="PTHR42836">
    <property type="entry name" value="7-CARBOXY-7-DEAZAGUANINE SYNTHASE"/>
    <property type="match status" value="1"/>
</dbReference>
<dbReference type="GO" id="GO:0016840">
    <property type="term" value="F:carbon-nitrogen lyase activity"/>
    <property type="evidence" value="ECO:0007669"/>
    <property type="project" value="UniProtKB-UniRule"/>
</dbReference>
<dbReference type="Pfam" id="PF04055">
    <property type="entry name" value="Radical_SAM"/>
    <property type="match status" value="1"/>
</dbReference>
<comment type="cofactor">
    <cofactor evidence="8">
        <name>S-adenosyl-L-methionine</name>
        <dbReference type="ChEBI" id="CHEBI:59789"/>
    </cofactor>
    <text evidence="8">Binds 1 S-adenosyl-L-methionine per subunit.</text>
</comment>
<dbReference type="SFLD" id="SFLDS00029">
    <property type="entry name" value="Radical_SAM"/>
    <property type="match status" value="1"/>
</dbReference>
<comment type="function">
    <text evidence="8">Catalyzes the complex heterocyclic radical-mediated conversion of 6-carboxy-5,6,7,8-tetrahydropterin (CPH4) to 7-carboxy-7-deazaguanine (CDG), a step common to the biosynthetic pathways of all 7-deazapurine-containing compounds.</text>
</comment>
<feature type="binding site" evidence="8">
    <location>
        <position position="43"/>
    </location>
    <ligand>
        <name>[4Fe-4S] cluster</name>
        <dbReference type="ChEBI" id="CHEBI:49883"/>
        <note>4Fe-4S-S-AdoMet</note>
    </ligand>
</feature>
<keyword evidence="5 8" id="KW-0408">Iron</keyword>
<evidence type="ECO:0000256" key="1">
    <source>
        <dbReference type="ARBA" id="ARBA00022485"/>
    </source>
</evidence>
<dbReference type="PANTHER" id="PTHR42836:SF1">
    <property type="entry name" value="7-CARBOXY-7-DEAZAGUANINE SYNTHASE"/>
    <property type="match status" value="1"/>
</dbReference>
<comment type="subunit">
    <text evidence="8">Homodimer.</text>
</comment>
<comment type="cofactor">
    <cofactor evidence="8">
        <name>Mg(2+)</name>
        <dbReference type="ChEBI" id="CHEBI:18420"/>
    </cofactor>
</comment>
<feature type="binding site" evidence="8">
    <location>
        <position position="82"/>
    </location>
    <ligand>
        <name>substrate</name>
    </ligand>
</feature>
<dbReference type="GO" id="GO:0000287">
    <property type="term" value="F:magnesium ion binding"/>
    <property type="evidence" value="ECO:0007669"/>
    <property type="project" value="UniProtKB-UniRule"/>
</dbReference>
<dbReference type="GO" id="GO:1904047">
    <property type="term" value="F:S-adenosyl-L-methionine binding"/>
    <property type="evidence" value="ECO:0007669"/>
    <property type="project" value="UniProtKB-UniRule"/>
</dbReference>
<evidence type="ECO:0000256" key="8">
    <source>
        <dbReference type="HAMAP-Rule" id="MF_00917"/>
    </source>
</evidence>
<gene>
    <name evidence="8" type="primary">queE</name>
    <name evidence="10" type="ORF">BECKTUN1418D_GA0071000_11694</name>
</gene>
<dbReference type="UniPathway" id="UPA00391"/>
<comment type="pathway">
    <text evidence="8">Purine metabolism; 7-cyano-7-deazaguanine biosynthesis.</text>
</comment>
<evidence type="ECO:0000313" key="10">
    <source>
        <dbReference type="EMBL" id="VFK62178.1"/>
    </source>
</evidence>
<dbReference type="InterPro" id="IPR024924">
    <property type="entry name" value="7-CO-7-deazaguanine_synth-like"/>
</dbReference>
<dbReference type="Gene3D" id="3.20.20.70">
    <property type="entry name" value="Aldolase class I"/>
    <property type="match status" value="1"/>
</dbReference>
<keyword evidence="6 8" id="KW-0411">Iron-sulfur</keyword>
<keyword evidence="1 8" id="KW-0004">4Fe-4S</keyword>
<feature type="binding site" evidence="8">
    <location>
        <position position="52"/>
    </location>
    <ligand>
        <name>Mg(2+)</name>
        <dbReference type="ChEBI" id="CHEBI:18420"/>
    </ligand>
</feature>
<evidence type="ECO:0000256" key="4">
    <source>
        <dbReference type="ARBA" id="ARBA00022842"/>
    </source>
</evidence>
<dbReference type="InterPro" id="IPR013785">
    <property type="entry name" value="Aldolase_TIM"/>
</dbReference>
<protein>
    <recommendedName>
        <fullName evidence="8">7-carboxy-7-deazaguanine synthase</fullName>
        <shortName evidence="8">CDG synthase</shortName>
        <ecNumber evidence="8">4.3.99.3</ecNumber>
    </recommendedName>
    <alternativeName>
        <fullName evidence="8">Queuosine biosynthesis protein QueE</fullName>
    </alternativeName>
</protein>
<evidence type="ECO:0000256" key="3">
    <source>
        <dbReference type="ARBA" id="ARBA00022723"/>
    </source>
</evidence>
<dbReference type="AlphaFoldDB" id="A0A451A839"/>
<dbReference type="CDD" id="cd01335">
    <property type="entry name" value="Radical_SAM"/>
    <property type="match status" value="1"/>
</dbReference>
<dbReference type="InterPro" id="IPR007197">
    <property type="entry name" value="rSAM"/>
</dbReference>
<sequence length="233" mass="26228">MQQLSQKLPPLKQTLRITEIFYSLQGESKTIGYPTVFVRLTGCPLRCTYCDTEYAFHGGRKMFLEEILTAIQGYQPRFVTVTGGEPLVQPSCRELVGCLCDAGYQVSLETSGALDIAAIDQRVSIVMDLKTPGSGEVEKNHYENLARLSAKDQVKFVVCDRHDYEWARAKLTEFHIPERCEVLFLPVHGIENSSQSSARTLGTTLADWILADRLPVRMQIQLHKYLWGDVAGK</sequence>
<evidence type="ECO:0000259" key="9">
    <source>
        <dbReference type="PROSITE" id="PS51918"/>
    </source>
</evidence>
<dbReference type="PIRSF" id="PIRSF000370">
    <property type="entry name" value="QueE"/>
    <property type="match status" value="1"/>
</dbReference>
<dbReference type="GO" id="GO:0051539">
    <property type="term" value="F:4 iron, 4 sulfur cluster binding"/>
    <property type="evidence" value="ECO:0007669"/>
    <property type="project" value="UniProtKB-UniRule"/>
</dbReference>
<dbReference type="NCBIfam" id="TIGR04349">
    <property type="entry name" value="rSAM_QueE_gams"/>
    <property type="match status" value="1"/>
</dbReference>
<evidence type="ECO:0000256" key="5">
    <source>
        <dbReference type="ARBA" id="ARBA00023004"/>
    </source>
</evidence>
<dbReference type="PROSITE" id="PS51918">
    <property type="entry name" value="RADICAL_SAM"/>
    <property type="match status" value="1"/>
</dbReference>
<keyword evidence="7 8" id="KW-0456">Lyase</keyword>
<evidence type="ECO:0000256" key="7">
    <source>
        <dbReference type="ARBA" id="ARBA00023239"/>
    </source>
</evidence>
<feature type="binding site" evidence="8">
    <location>
        <position position="47"/>
    </location>
    <ligand>
        <name>[4Fe-4S] cluster</name>
        <dbReference type="ChEBI" id="CHEBI:49883"/>
        <note>4Fe-4S-S-AdoMet</note>
    </ligand>
</feature>
<comment type="similarity">
    <text evidence="8">Belongs to the radical SAM superfamily. 7-carboxy-7-deazaguanine synthase family.</text>
</comment>
<dbReference type="EMBL" id="CAADFX010000169">
    <property type="protein sequence ID" value="VFK62178.1"/>
    <property type="molecule type" value="Genomic_DNA"/>
</dbReference>
<comment type="caution">
    <text evidence="8">Lacks conserved residue(s) required for the propagation of feature annotation.</text>
</comment>
<feature type="binding site" evidence="8">
    <location>
        <position position="84"/>
    </location>
    <ligand>
        <name>S-adenosyl-L-methionine</name>
        <dbReference type="ChEBI" id="CHEBI:59789"/>
    </ligand>
</feature>
<comment type="cofactor">
    <cofactor evidence="8">
        <name>[4Fe-4S] cluster</name>
        <dbReference type="ChEBI" id="CHEBI:49883"/>
    </cofactor>
    <text evidence="8">Binds 1 [4Fe-4S] cluster. The cluster is coordinated with 3 cysteines and an exchangeable S-adenosyl-L-methionine.</text>
</comment>
<dbReference type="EC" id="4.3.99.3" evidence="8"/>
<keyword evidence="3 8" id="KW-0479">Metal-binding</keyword>
<proteinExistence type="inferred from homology"/>
<feature type="binding site" evidence="8">
    <location>
        <position position="39"/>
    </location>
    <ligand>
        <name>substrate</name>
    </ligand>
</feature>
<feature type="binding site" evidence="8">
    <location>
        <begin position="24"/>
        <end position="26"/>
    </location>
    <ligand>
        <name>substrate</name>
    </ligand>
</feature>
<feature type="domain" description="Radical SAM core" evidence="9">
    <location>
        <begin position="30"/>
        <end position="229"/>
    </location>
</feature>
<keyword evidence="8" id="KW-0671">Queuosine biosynthesis</keyword>
<dbReference type="SUPFAM" id="SSF102114">
    <property type="entry name" value="Radical SAM enzymes"/>
    <property type="match status" value="1"/>
</dbReference>
<accession>A0A451A839</accession>
<dbReference type="GO" id="GO:0008616">
    <property type="term" value="P:tRNA queuosine(34) biosynthetic process"/>
    <property type="evidence" value="ECO:0007669"/>
    <property type="project" value="UniProtKB-UniRule"/>
</dbReference>
<reference evidence="10" key="1">
    <citation type="submission" date="2019-02" db="EMBL/GenBank/DDBJ databases">
        <authorList>
            <person name="Gruber-Vodicka R. H."/>
            <person name="Seah K. B. B."/>
        </authorList>
    </citation>
    <scope>NUCLEOTIDE SEQUENCE</scope>
    <source>
        <strain evidence="10">BECK_BY1</strain>
    </source>
</reference>
<dbReference type="HAMAP" id="MF_00917">
    <property type="entry name" value="QueE"/>
    <property type="match status" value="1"/>
</dbReference>
<name>A0A451A839_9GAMM</name>
<comment type="catalytic activity">
    <reaction evidence="8">
        <text>6-carboxy-5,6,7,8-tetrahydropterin + H(+) = 7-carboxy-7-carbaguanine + NH4(+)</text>
        <dbReference type="Rhea" id="RHEA:27974"/>
        <dbReference type="ChEBI" id="CHEBI:15378"/>
        <dbReference type="ChEBI" id="CHEBI:28938"/>
        <dbReference type="ChEBI" id="CHEBI:61032"/>
        <dbReference type="ChEBI" id="CHEBI:61036"/>
        <dbReference type="EC" id="4.3.99.3"/>
    </reaction>
</comment>
<organism evidence="10">
    <name type="scientific">Candidatus Kentrum sp. TUN</name>
    <dbReference type="NCBI Taxonomy" id="2126343"/>
    <lineage>
        <taxon>Bacteria</taxon>
        <taxon>Pseudomonadati</taxon>
        <taxon>Pseudomonadota</taxon>
        <taxon>Gammaproteobacteria</taxon>
        <taxon>Candidatus Kentrum</taxon>
    </lineage>
</organism>